<reference evidence="2" key="1">
    <citation type="submission" date="2016-09" db="EMBL/GenBank/DDBJ databases">
        <authorList>
            <person name="Gulvik C.A."/>
        </authorList>
    </citation>
    <scope>NUCLEOTIDE SEQUENCE [LARGE SCALE GENOMIC DNA]</scope>
    <source>
        <strain evidence="2">LMG 26676</strain>
    </source>
</reference>
<evidence type="ECO:0000313" key="2">
    <source>
        <dbReference type="Proteomes" id="UP000094469"/>
    </source>
</evidence>
<dbReference type="AlphaFoldDB" id="A0A1E5H9B2"/>
<sequence length="73" mass="8699">MDFGNFQDFLHSKVPILLTAVLVWRGWKCWKDSKWFELIGSVAFYLVLMDITTEKYLILALVRWFLKLFGVQI</sequence>
<gene>
    <name evidence="1" type="ORF">BCR24_06615</name>
</gene>
<protein>
    <submittedName>
        <fullName evidence="1">Uncharacterized protein</fullName>
    </submittedName>
</protein>
<dbReference type="EMBL" id="MIKC01000039">
    <property type="protein sequence ID" value="OEG21541.1"/>
    <property type="molecule type" value="Genomic_DNA"/>
</dbReference>
<dbReference type="RefSeq" id="WP_069640937.1">
    <property type="nucleotide sequence ID" value="NZ_JAFBEZ010000005.1"/>
</dbReference>
<dbReference type="STRING" id="1131292.BCR24_06615"/>
<name>A0A1E5H9B2_9ENTE</name>
<dbReference type="OrthoDB" id="2231134at2"/>
<organism evidence="1 2">
    <name type="scientific">Enterococcus ureilyticus</name>
    <dbReference type="NCBI Taxonomy" id="1131292"/>
    <lineage>
        <taxon>Bacteria</taxon>
        <taxon>Bacillati</taxon>
        <taxon>Bacillota</taxon>
        <taxon>Bacilli</taxon>
        <taxon>Lactobacillales</taxon>
        <taxon>Enterococcaceae</taxon>
        <taxon>Enterococcus</taxon>
    </lineage>
</organism>
<proteinExistence type="predicted"/>
<accession>A0A1E5H9B2</accession>
<dbReference type="Proteomes" id="UP000094469">
    <property type="component" value="Unassembled WGS sequence"/>
</dbReference>
<keyword evidence="2" id="KW-1185">Reference proteome</keyword>
<evidence type="ECO:0000313" key="1">
    <source>
        <dbReference type="EMBL" id="OEG21541.1"/>
    </source>
</evidence>
<comment type="caution">
    <text evidence="1">The sequence shown here is derived from an EMBL/GenBank/DDBJ whole genome shotgun (WGS) entry which is preliminary data.</text>
</comment>